<keyword evidence="11" id="KW-0378">Hydrolase</keyword>
<dbReference type="Gene3D" id="3.30.428.30">
    <property type="entry name" value="HIT family - CDH-like"/>
    <property type="match status" value="1"/>
</dbReference>
<comment type="subcellular location">
    <subcellularLocation>
        <location evidence="2">Cell membrane</location>
        <topology evidence="2">Single-pass membrane protein</topology>
    </subcellularLocation>
</comment>
<dbReference type="InterPro" id="IPR036265">
    <property type="entry name" value="HIT-like_sf"/>
</dbReference>
<protein>
    <recommendedName>
        <fullName evidence="7">CDP-diacylglycerol pyrophosphatase</fullName>
        <ecNumber evidence="6">3.6.1.26</ecNumber>
    </recommendedName>
    <alternativeName>
        <fullName evidence="17">CDP-diacylglycerol phosphatidylhydrolase</fullName>
    </alternativeName>
    <alternativeName>
        <fullName evidence="18">CDP-diglyceride hydrolase</fullName>
    </alternativeName>
</protein>
<comment type="pathway">
    <text evidence="3">Phospholipid metabolism; CDP-diacylglycerol degradation; phosphatidate from CDP-diacylglycerol: step 1/1.</text>
</comment>
<keyword evidence="9" id="KW-0444">Lipid biosynthesis</keyword>
<proteinExistence type="inferred from homology"/>
<keyword evidence="8" id="KW-1003">Cell membrane</keyword>
<accession>A0ABY5RUX2</accession>
<evidence type="ECO:0000256" key="5">
    <source>
        <dbReference type="ARBA" id="ARBA00006435"/>
    </source>
</evidence>
<dbReference type="Proteomes" id="UP001017257">
    <property type="component" value="Chromosome"/>
</dbReference>
<evidence type="ECO:0000256" key="4">
    <source>
        <dbReference type="ARBA" id="ARBA00005189"/>
    </source>
</evidence>
<evidence type="ECO:0000256" key="10">
    <source>
        <dbReference type="ARBA" id="ARBA00022692"/>
    </source>
</evidence>
<keyword evidence="16" id="KW-1208">Phospholipid metabolism</keyword>
<evidence type="ECO:0000256" key="18">
    <source>
        <dbReference type="ARBA" id="ARBA00032892"/>
    </source>
</evidence>
<evidence type="ECO:0000313" key="20">
    <source>
        <dbReference type="EMBL" id="UVF19977.1"/>
    </source>
</evidence>
<dbReference type="RefSeq" id="WP_259060427.1">
    <property type="nucleotide sequence ID" value="NZ_CP102845.1"/>
</dbReference>
<evidence type="ECO:0000256" key="17">
    <source>
        <dbReference type="ARBA" id="ARBA00032888"/>
    </source>
</evidence>
<keyword evidence="10" id="KW-0812">Transmembrane</keyword>
<evidence type="ECO:0000256" key="9">
    <source>
        <dbReference type="ARBA" id="ARBA00022516"/>
    </source>
</evidence>
<evidence type="ECO:0000256" key="15">
    <source>
        <dbReference type="ARBA" id="ARBA00023209"/>
    </source>
</evidence>
<comment type="catalytic activity">
    <reaction evidence="1">
        <text>a CDP-1,2-diacyl-sn-glycerol + H2O = a 1,2-diacyl-sn-glycero-3-phosphate + CMP + 2 H(+)</text>
        <dbReference type="Rhea" id="RHEA:15221"/>
        <dbReference type="ChEBI" id="CHEBI:15377"/>
        <dbReference type="ChEBI" id="CHEBI:15378"/>
        <dbReference type="ChEBI" id="CHEBI:58332"/>
        <dbReference type="ChEBI" id="CHEBI:58608"/>
        <dbReference type="ChEBI" id="CHEBI:60377"/>
        <dbReference type="EC" id="3.6.1.26"/>
    </reaction>
</comment>
<evidence type="ECO:0000256" key="12">
    <source>
        <dbReference type="ARBA" id="ARBA00022989"/>
    </source>
</evidence>
<keyword evidence="13" id="KW-0443">Lipid metabolism</keyword>
<evidence type="ECO:0000256" key="8">
    <source>
        <dbReference type="ARBA" id="ARBA00022475"/>
    </source>
</evidence>
<evidence type="ECO:0000256" key="7">
    <source>
        <dbReference type="ARBA" id="ARBA00019608"/>
    </source>
</evidence>
<evidence type="ECO:0000256" key="19">
    <source>
        <dbReference type="SAM" id="SignalP"/>
    </source>
</evidence>
<evidence type="ECO:0000256" key="13">
    <source>
        <dbReference type="ARBA" id="ARBA00023098"/>
    </source>
</evidence>
<evidence type="ECO:0000256" key="2">
    <source>
        <dbReference type="ARBA" id="ARBA00004162"/>
    </source>
</evidence>
<dbReference type="EC" id="3.6.1.26" evidence="6"/>
<evidence type="ECO:0000256" key="6">
    <source>
        <dbReference type="ARBA" id="ARBA00012375"/>
    </source>
</evidence>
<evidence type="ECO:0000256" key="14">
    <source>
        <dbReference type="ARBA" id="ARBA00023136"/>
    </source>
</evidence>
<feature type="chain" id="PRO_5046054245" description="CDP-diacylglycerol pyrophosphatase" evidence="19">
    <location>
        <begin position="26"/>
        <end position="270"/>
    </location>
</feature>
<evidence type="ECO:0000256" key="16">
    <source>
        <dbReference type="ARBA" id="ARBA00023264"/>
    </source>
</evidence>
<name>A0ABY5RUX2_9HYPH</name>
<keyword evidence="14" id="KW-0472">Membrane</keyword>
<evidence type="ECO:0000256" key="3">
    <source>
        <dbReference type="ARBA" id="ARBA00004927"/>
    </source>
</evidence>
<organism evidence="20 21">
    <name type="scientific">Microvirga terrae</name>
    <dbReference type="NCBI Taxonomy" id="2740529"/>
    <lineage>
        <taxon>Bacteria</taxon>
        <taxon>Pseudomonadati</taxon>
        <taxon>Pseudomonadota</taxon>
        <taxon>Alphaproteobacteria</taxon>
        <taxon>Hyphomicrobiales</taxon>
        <taxon>Methylobacteriaceae</taxon>
        <taxon>Microvirga</taxon>
    </lineage>
</organism>
<dbReference type="Pfam" id="PF02611">
    <property type="entry name" value="CDH"/>
    <property type="match status" value="1"/>
</dbReference>
<dbReference type="SUPFAM" id="SSF54197">
    <property type="entry name" value="HIT-like"/>
    <property type="match status" value="1"/>
</dbReference>
<keyword evidence="21" id="KW-1185">Reference proteome</keyword>
<sequence length="270" mass="29262">MSLKQALWLSLACLATVFIARRTFASDPSRGALWRVVETCVAAKRALNVSLPCVQVNLGQHGSPGTVVLRPPWKETHTLVVPTTRLVGIEAPALQQPEAAAYWQAALAARRFVVEAAKGRVHVEDVALAVNSRGSRTQDQLHIHADCARPEVLAALRLHDAELGSAWKPLEFLESLGFPHDNQRFFGIKIAADEIGTSNIFERLTDLPGSRRDLSRVGVAVFSAPPNGSRQDFYVVAAPGRDSQAEDLLDHSCVLARGVAADDSPANVQR</sequence>
<dbReference type="EMBL" id="CP102845">
    <property type="protein sequence ID" value="UVF19977.1"/>
    <property type="molecule type" value="Genomic_DNA"/>
</dbReference>
<keyword evidence="12" id="KW-1133">Transmembrane helix</keyword>
<keyword evidence="19" id="KW-0732">Signal</keyword>
<gene>
    <name evidence="20" type="ORF">HPT29_002150</name>
</gene>
<keyword evidence="15" id="KW-0594">Phospholipid biosynthesis</keyword>
<comment type="similarity">
    <text evidence="5">Belongs to the Cdh family.</text>
</comment>
<evidence type="ECO:0000256" key="11">
    <source>
        <dbReference type="ARBA" id="ARBA00022801"/>
    </source>
</evidence>
<dbReference type="InterPro" id="IPR003763">
    <property type="entry name" value="CDP-diacylglyc_Pase"/>
</dbReference>
<evidence type="ECO:0000256" key="1">
    <source>
        <dbReference type="ARBA" id="ARBA00001007"/>
    </source>
</evidence>
<reference evidence="20" key="1">
    <citation type="submission" date="2022-08" db="EMBL/GenBank/DDBJ databases">
        <title>Microvirga terrae sp. nov., isolated from soil.</title>
        <authorList>
            <person name="Kim K.H."/>
            <person name="Seo Y.L."/>
            <person name="Kim J.M."/>
            <person name="Lee J.K."/>
            <person name="Han D.M."/>
            <person name="Jeon C.O."/>
        </authorList>
    </citation>
    <scope>NUCLEOTIDE SEQUENCE</scope>
    <source>
        <strain evidence="20">R24</strain>
    </source>
</reference>
<feature type="signal peptide" evidence="19">
    <location>
        <begin position="1"/>
        <end position="25"/>
    </location>
</feature>
<comment type="pathway">
    <text evidence="4">Lipid metabolism.</text>
</comment>
<evidence type="ECO:0000313" key="21">
    <source>
        <dbReference type="Proteomes" id="UP001017257"/>
    </source>
</evidence>